<evidence type="ECO:0000313" key="4">
    <source>
        <dbReference type="Proteomes" id="UP000544122"/>
    </source>
</evidence>
<dbReference type="Gene3D" id="1.10.12.10">
    <property type="entry name" value="Lyase 2-enoyl-coa Hydratase, Chain A, domain 2"/>
    <property type="match status" value="1"/>
</dbReference>
<name>A0A7Y4GQN8_9BRAD</name>
<dbReference type="Proteomes" id="UP000544122">
    <property type="component" value="Unassembled WGS sequence"/>
</dbReference>
<protein>
    <submittedName>
        <fullName evidence="3">Enoyl-CoA hydratase</fullName>
    </submittedName>
</protein>
<dbReference type="AlphaFoldDB" id="A0A7Y4GQN8"/>
<keyword evidence="4" id="KW-1185">Reference proteome</keyword>
<dbReference type="InterPro" id="IPR014748">
    <property type="entry name" value="Enoyl-CoA_hydra_C"/>
</dbReference>
<dbReference type="Gene3D" id="3.90.226.10">
    <property type="entry name" value="2-enoyl-CoA Hydratase, Chain A, domain 1"/>
    <property type="match status" value="1"/>
</dbReference>
<dbReference type="InterPro" id="IPR018376">
    <property type="entry name" value="Enoyl-CoA_hyd/isom_CS"/>
</dbReference>
<dbReference type="RefSeq" id="WP_171579089.1">
    <property type="nucleotide sequence ID" value="NZ_JAAVLX010000003.1"/>
</dbReference>
<dbReference type="SUPFAM" id="SSF52096">
    <property type="entry name" value="ClpP/crotonase"/>
    <property type="match status" value="1"/>
</dbReference>
<sequence length="264" mass="28196">MSTNEMVLQKFEQGLLTITMNRPDRRNALNPDMTRGLVEAARRAAEDHEVRAVLIKGAGGTFCVGGDVKSMAEGRTPLGFEAKMANLRRGMEVSRILHQMPKPVVAQLDGAAAGAGLSIALSCDLRVASASCKITTAFAKVGLSGDYGGTYFLTQMLGSAKARELYLTSPVLSATEAYNLGMVTKVVPDAEIDAEAHDLAMSLAQGPSVTLGYIKRNINNAETMSLEACFDAEAIHHSRAGDTADHKEAAKAFVEKRKPVFQGH</sequence>
<proteinExistence type="inferred from homology"/>
<evidence type="ECO:0000256" key="2">
    <source>
        <dbReference type="RuleBase" id="RU003707"/>
    </source>
</evidence>
<organism evidence="3 4">
    <name type="scientific">Bradyrhizobium australiense</name>
    <dbReference type="NCBI Taxonomy" id="2721161"/>
    <lineage>
        <taxon>Bacteria</taxon>
        <taxon>Pseudomonadati</taxon>
        <taxon>Pseudomonadota</taxon>
        <taxon>Alphaproteobacteria</taxon>
        <taxon>Hyphomicrobiales</taxon>
        <taxon>Nitrobacteraceae</taxon>
        <taxon>Bradyrhizobium</taxon>
    </lineage>
</organism>
<dbReference type="EMBL" id="JAAVLX010000003">
    <property type="protein sequence ID" value="NOJ39833.1"/>
    <property type="molecule type" value="Genomic_DNA"/>
</dbReference>
<evidence type="ECO:0000313" key="3">
    <source>
        <dbReference type="EMBL" id="NOJ39833.1"/>
    </source>
</evidence>
<dbReference type="CDD" id="cd06558">
    <property type="entry name" value="crotonase-like"/>
    <property type="match status" value="1"/>
</dbReference>
<comment type="similarity">
    <text evidence="1 2">Belongs to the enoyl-CoA hydratase/isomerase family.</text>
</comment>
<gene>
    <name evidence="3" type="ORF">HCN58_09495</name>
</gene>
<comment type="caution">
    <text evidence="3">The sequence shown here is derived from an EMBL/GenBank/DDBJ whole genome shotgun (WGS) entry which is preliminary data.</text>
</comment>
<dbReference type="Pfam" id="PF00378">
    <property type="entry name" value="ECH_1"/>
    <property type="match status" value="1"/>
</dbReference>
<dbReference type="InterPro" id="IPR029045">
    <property type="entry name" value="ClpP/crotonase-like_dom_sf"/>
</dbReference>
<dbReference type="InterPro" id="IPR001753">
    <property type="entry name" value="Enoyl-CoA_hydra/iso"/>
</dbReference>
<dbReference type="PROSITE" id="PS00166">
    <property type="entry name" value="ENOYL_COA_HYDRATASE"/>
    <property type="match status" value="1"/>
</dbReference>
<evidence type="ECO:0000256" key="1">
    <source>
        <dbReference type="ARBA" id="ARBA00005254"/>
    </source>
</evidence>
<dbReference type="PANTHER" id="PTHR43459">
    <property type="entry name" value="ENOYL-COA HYDRATASE"/>
    <property type="match status" value="1"/>
</dbReference>
<reference evidence="3 4" key="1">
    <citation type="submission" date="2020-03" db="EMBL/GenBank/DDBJ databases">
        <title>Bradyrhizobium diversity isolated from nodules of Indigofera sp.</title>
        <authorList>
            <person name="Klepa M."/>
            <person name="Helene L."/>
            <person name="Hungria M."/>
        </authorList>
    </citation>
    <scope>NUCLEOTIDE SEQUENCE [LARGE SCALE GENOMIC DNA]</scope>
    <source>
        <strain evidence="3 4">WSM 1791</strain>
    </source>
</reference>
<dbReference type="GO" id="GO:0003824">
    <property type="term" value="F:catalytic activity"/>
    <property type="evidence" value="ECO:0007669"/>
    <property type="project" value="InterPro"/>
</dbReference>
<accession>A0A7Y4GQN8</accession>
<dbReference type="PANTHER" id="PTHR43459:SF1">
    <property type="entry name" value="EG:BACN32G11.4 PROTEIN"/>
    <property type="match status" value="1"/>
</dbReference>